<reference evidence="1" key="1">
    <citation type="submission" date="2024-12" db="EMBL/GenBank/DDBJ databases">
        <authorList>
            <person name="Wu N."/>
        </authorList>
    </citation>
    <scope>NUCLEOTIDE SEQUENCE</scope>
    <source>
        <strain evidence="1">P15</strain>
    </source>
</reference>
<gene>
    <name evidence="1" type="ORF">ACI1P1_28570</name>
</gene>
<accession>A0ACC7P771</accession>
<keyword evidence="2" id="KW-1185">Reference proteome</keyword>
<sequence length="72" mass="8521">MQQNQSTLTQDRNLIGEKELLYIKDYLSWELLAVKKCEETAKTMECQQLAQMVRDLGNKHQQHYNTILSQLH</sequence>
<evidence type="ECO:0000313" key="1">
    <source>
        <dbReference type="EMBL" id="MFM9332255.1"/>
    </source>
</evidence>
<evidence type="ECO:0000313" key="2">
    <source>
        <dbReference type="Proteomes" id="UP001631969"/>
    </source>
</evidence>
<dbReference type="Proteomes" id="UP001631969">
    <property type="component" value="Unassembled WGS sequence"/>
</dbReference>
<proteinExistence type="predicted"/>
<comment type="caution">
    <text evidence="1">The sequence shown here is derived from an EMBL/GenBank/DDBJ whole genome shotgun (WGS) entry which is preliminary data.</text>
</comment>
<protein>
    <submittedName>
        <fullName evidence="1">Uncharacterized protein</fullName>
    </submittedName>
</protein>
<name>A0ACC7P771_9BACL</name>
<dbReference type="EMBL" id="JBJURJ010000028">
    <property type="protein sequence ID" value="MFM9332255.1"/>
    <property type="molecule type" value="Genomic_DNA"/>
</dbReference>
<organism evidence="1 2">
    <name type="scientific">Paenibacillus mesotrionivorans</name>
    <dbReference type="NCBI Taxonomy" id="3160968"/>
    <lineage>
        <taxon>Bacteria</taxon>
        <taxon>Bacillati</taxon>
        <taxon>Bacillota</taxon>
        <taxon>Bacilli</taxon>
        <taxon>Bacillales</taxon>
        <taxon>Paenibacillaceae</taxon>
        <taxon>Paenibacillus</taxon>
    </lineage>
</organism>